<evidence type="ECO:0000313" key="1">
    <source>
        <dbReference type="EMBL" id="KAK8202222.1"/>
    </source>
</evidence>
<reference evidence="1" key="1">
    <citation type="submission" date="2024-02" db="EMBL/GenBank/DDBJ databases">
        <title>Metagenome Assembled Genome of Zalaria obscura JY119.</title>
        <authorList>
            <person name="Vighnesh L."/>
            <person name="Jagadeeshwari U."/>
            <person name="Venkata Ramana C."/>
            <person name="Sasikala C."/>
        </authorList>
    </citation>
    <scope>NUCLEOTIDE SEQUENCE</scope>
    <source>
        <strain evidence="1">JY119</strain>
    </source>
</reference>
<dbReference type="Proteomes" id="UP001320706">
    <property type="component" value="Unassembled WGS sequence"/>
</dbReference>
<evidence type="ECO:0000313" key="2">
    <source>
        <dbReference type="Proteomes" id="UP001320706"/>
    </source>
</evidence>
<keyword evidence="2" id="KW-1185">Reference proteome</keyword>
<organism evidence="1 2">
    <name type="scientific">Zalaria obscura</name>
    <dbReference type="NCBI Taxonomy" id="2024903"/>
    <lineage>
        <taxon>Eukaryota</taxon>
        <taxon>Fungi</taxon>
        <taxon>Dikarya</taxon>
        <taxon>Ascomycota</taxon>
        <taxon>Pezizomycotina</taxon>
        <taxon>Dothideomycetes</taxon>
        <taxon>Dothideomycetidae</taxon>
        <taxon>Dothideales</taxon>
        <taxon>Zalariaceae</taxon>
        <taxon>Zalaria</taxon>
    </lineage>
</organism>
<accession>A0ACC3S9F0</accession>
<protein>
    <submittedName>
        <fullName evidence="1">Uncharacterized protein</fullName>
    </submittedName>
</protein>
<gene>
    <name evidence="1" type="ORF">M8818_005749</name>
</gene>
<sequence>MIDSGRSHDSYSQAVAESWPNSSVQRGPSLPKLDLSPIDLLALSSAFPQGCCRTDHRCRYGPSHILWIGTYSLVLVDRCLSVSVTPRVPGEMDGVGWARQAEA</sequence>
<dbReference type="EMBL" id="JAMKPW020000033">
    <property type="protein sequence ID" value="KAK8202222.1"/>
    <property type="molecule type" value="Genomic_DNA"/>
</dbReference>
<name>A0ACC3S9F0_9PEZI</name>
<proteinExistence type="predicted"/>
<comment type="caution">
    <text evidence="1">The sequence shown here is derived from an EMBL/GenBank/DDBJ whole genome shotgun (WGS) entry which is preliminary data.</text>
</comment>